<dbReference type="EMBL" id="BGPR01004811">
    <property type="protein sequence ID" value="GBN03603.1"/>
    <property type="molecule type" value="Genomic_DNA"/>
</dbReference>
<gene>
    <name evidence="1" type="ORF">AVEN_201862_1</name>
</gene>
<comment type="caution">
    <text evidence="1">The sequence shown here is derived from an EMBL/GenBank/DDBJ whole genome shotgun (WGS) entry which is preliminary data.</text>
</comment>
<sequence>MNSHPREVIYLPCFSVSNANRALRKAINETLNLPERASNNYLYGHRKFGSFALPILAEECELNLIDSAFKLLTSKDEKIPSMAFEYISSTVKSVGYSNKVGRPLKRNRISLVNSLRSRKYGEIRS</sequence>
<dbReference type="Proteomes" id="UP000499080">
    <property type="component" value="Unassembled WGS sequence"/>
</dbReference>
<protein>
    <submittedName>
        <fullName evidence="1">Uncharacterized protein</fullName>
    </submittedName>
</protein>
<dbReference type="AlphaFoldDB" id="A0A4Y2KQ40"/>
<keyword evidence="2" id="KW-1185">Reference proteome</keyword>
<organism evidence="1 2">
    <name type="scientific">Araneus ventricosus</name>
    <name type="common">Orbweaver spider</name>
    <name type="synonym">Epeira ventricosa</name>
    <dbReference type="NCBI Taxonomy" id="182803"/>
    <lineage>
        <taxon>Eukaryota</taxon>
        <taxon>Metazoa</taxon>
        <taxon>Ecdysozoa</taxon>
        <taxon>Arthropoda</taxon>
        <taxon>Chelicerata</taxon>
        <taxon>Arachnida</taxon>
        <taxon>Araneae</taxon>
        <taxon>Araneomorphae</taxon>
        <taxon>Entelegynae</taxon>
        <taxon>Araneoidea</taxon>
        <taxon>Araneidae</taxon>
        <taxon>Araneus</taxon>
    </lineage>
</organism>
<name>A0A4Y2KQ40_ARAVE</name>
<reference evidence="1 2" key="1">
    <citation type="journal article" date="2019" name="Sci. Rep.">
        <title>Orb-weaving spider Araneus ventricosus genome elucidates the spidroin gene catalogue.</title>
        <authorList>
            <person name="Kono N."/>
            <person name="Nakamura H."/>
            <person name="Ohtoshi R."/>
            <person name="Moran D.A.P."/>
            <person name="Shinohara A."/>
            <person name="Yoshida Y."/>
            <person name="Fujiwara M."/>
            <person name="Mori M."/>
            <person name="Tomita M."/>
            <person name="Arakawa K."/>
        </authorList>
    </citation>
    <scope>NUCLEOTIDE SEQUENCE [LARGE SCALE GENOMIC DNA]</scope>
</reference>
<accession>A0A4Y2KQ40</accession>
<dbReference type="OrthoDB" id="6437252at2759"/>
<evidence type="ECO:0000313" key="1">
    <source>
        <dbReference type="EMBL" id="GBN03603.1"/>
    </source>
</evidence>
<proteinExistence type="predicted"/>
<evidence type="ECO:0000313" key="2">
    <source>
        <dbReference type="Proteomes" id="UP000499080"/>
    </source>
</evidence>